<dbReference type="Proteomes" id="UP000468581">
    <property type="component" value="Unassembled WGS sequence"/>
</dbReference>
<dbReference type="Gene3D" id="3.40.800.10">
    <property type="entry name" value="Ureohydrolase domain"/>
    <property type="match status" value="1"/>
</dbReference>
<comment type="similarity">
    <text evidence="1">Belongs to the arginase family. Agmatinase subfamily.</text>
</comment>
<proteinExistence type="inferred from homology"/>
<evidence type="ECO:0000256" key="3">
    <source>
        <dbReference type="ARBA" id="ARBA00022801"/>
    </source>
</evidence>
<comment type="caution">
    <text evidence="6">The sequence shown here is derived from an EMBL/GenBank/DDBJ whole genome shotgun (WGS) entry which is preliminary data.</text>
</comment>
<keyword evidence="7" id="KW-1185">Reference proteome</keyword>
<dbReference type="PROSITE" id="PS01053">
    <property type="entry name" value="ARGINASE_1"/>
    <property type="match status" value="1"/>
</dbReference>
<evidence type="ECO:0000313" key="6">
    <source>
        <dbReference type="EMBL" id="NER15325.1"/>
    </source>
</evidence>
<evidence type="ECO:0000256" key="2">
    <source>
        <dbReference type="ARBA" id="ARBA00022723"/>
    </source>
</evidence>
<evidence type="ECO:0000256" key="1">
    <source>
        <dbReference type="ARBA" id="ARBA00009227"/>
    </source>
</evidence>
<feature type="binding site" evidence="4">
    <location>
        <position position="114"/>
    </location>
    <ligand>
        <name>Mn(2+)</name>
        <dbReference type="ChEBI" id="CHEBI:29035"/>
        <label>1</label>
    </ligand>
</feature>
<dbReference type="InterPro" id="IPR005925">
    <property type="entry name" value="Agmatinase-rel"/>
</dbReference>
<comment type="cofactor">
    <cofactor evidence="4">
        <name>Mn(2+)</name>
        <dbReference type="ChEBI" id="CHEBI:29035"/>
    </cofactor>
    <text evidence="4">Binds 2 manganese ions per subunit.</text>
</comment>
<dbReference type="PROSITE" id="PS51409">
    <property type="entry name" value="ARGINASE_2"/>
    <property type="match status" value="1"/>
</dbReference>
<keyword evidence="3 5" id="KW-0378">Hydrolase</keyword>
<dbReference type="SUPFAM" id="SSF52768">
    <property type="entry name" value="Arginase/deacetylase"/>
    <property type="match status" value="1"/>
</dbReference>
<dbReference type="EMBL" id="JAABOO010000004">
    <property type="protein sequence ID" value="NER15325.1"/>
    <property type="molecule type" value="Genomic_DNA"/>
</dbReference>
<feature type="binding site" evidence="4">
    <location>
        <position position="190"/>
    </location>
    <ligand>
        <name>Mn(2+)</name>
        <dbReference type="ChEBI" id="CHEBI:29035"/>
        <label>1</label>
    </ligand>
</feature>
<protein>
    <submittedName>
        <fullName evidence="6">Agmatinase</fullName>
        <ecNumber evidence="6">3.5.3.11</ecNumber>
    </submittedName>
</protein>
<evidence type="ECO:0000256" key="5">
    <source>
        <dbReference type="RuleBase" id="RU003684"/>
    </source>
</evidence>
<name>A0A6P0UQD1_9FLAO</name>
<feature type="binding site" evidence="4">
    <location>
        <position position="112"/>
    </location>
    <ligand>
        <name>Mn(2+)</name>
        <dbReference type="ChEBI" id="CHEBI:29035"/>
        <label>1</label>
    </ligand>
</feature>
<feature type="binding site" evidence="4">
    <location>
        <position position="192"/>
    </location>
    <ligand>
        <name>Mn(2+)</name>
        <dbReference type="ChEBI" id="CHEBI:29035"/>
        <label>1</label>
    </ligand>
</feature>
<dbReference type="AlphaFoldDB" id="A0A6P0UQD1"/>
<accession>A0A6P0UQD1</accession>
<sequence>MNKISVLGVLYDQKSSFLKGPALAPPLIRNYLHNGASNLYAENGMDIGNASMIVDAGDFSTENYAEIEAKALELISEESKLFTLGGDHSISYPIIKAHHAVHSESFDILHIDAHSDLYDQYEGDGFSHACPFARVMEGKLAERLVQVGIRTLNQHQKEQAEKFGVEIIQMKEYELSAIPKFERPIYLSLDMDAIDPAFAPGVSHHEPGGFTSREVIQIIQQIDVPIIGADLVEYNPIRDINGITGALAAKLMKEILSKMLS</sequence>
<dbReference type="PIRSF" id="PIRSF036979">
    <property type="entry name" value="Arginase"/>
    <property type="match status" value="1"/>
</dbReference>
<evidence type="ECO:0000313" key="7">
    <source>
        <dbReference type="Proteomes" id="UP000468581"/>
    </source>
</evidence>
<dbReference type="InterPro" id="IPR006035">
    <property type="entry name" value="Ureohydrolase"/>
</dbReference>
<dbReference type="PANTHER" id="PTHR11358:SF26">
    <property type="entry name" value="GUANIDINO ACID HYDROLASE, MITOCHONDRIAL"/>
    <property type="match status" value="1"/>
</dbReference>
<dbReference type="NCBIfam" id="TIGR01230">
    <property type="entry name" value="agmatinase"/>
    <property type="match status" value="1"/>
</dbReference>
<dbReference type="InterPro" id="IPR020855">
    <property type="entry name" value="Ureohydrolase_Mn_BS"/>
</dbReference>
<dbReference type="EC" id="3.5.3.11" evidence="6"/>
<dbReference type="PANTHER" id="PTHR11358">
    <property type="entry name" value="ARGINASE/AGMATINASE"/>
    <property type="match status" value="1"/>
</dbReference>
<gene>
    <name evidence="6" type="primary">speB</name>
    <name evidence="6" type="ORF">GWK08_17860</name>
</gene>
<feature type="binding site" evidence="4">
    <location>
        <position position="88"/>
    </location>
    <ligand>
        <name>Mn(2+)</name>
        <dbReference type="ChEBI" id="CHEBI:29035"/>
        <label>1</label>
    </ligand>
</feature>
<dbReference type="GO" id="GO:0008783">
    <property type="term" value="F:agmatinase activity"/>
    <property type="evidence" value="ECO:0007669"/>
    <property type="project" value="UniProtKB-EC"/>
</dbReference>
<dbReference type="GO" id="GO:0046872">
    <property type="term" value="F:metal ion binding"/>
    <property type="evidence" value="ECO:0007669"/>
    <property type="project" value="UniProtKB-KW"/>
</dbReference>
<keyword evidence="2 4" id="KW-0479">Metal-binding</keyword>
<keyword evidence="4" id="KW-0464">Manganese</keyword>
<feature type="binding site" evidence="4">
    <location>
        <position position="116"/>
    </location>
    <ligand>
        <name>Mn(2+)</name>
        <dbReference type="ChEBI" id="CHEBI:29035"/>
        <label>1</label>
    </ligand>
</feature>
<dbReference type="Pfam" id="PF00491">
    <property type="entry name" value="Arginase"/>
    <property type="match status" value="1"/>
</dbReference>
<dbReference type="CDD" id="cd11593">
    <property type="entry name" value="Agmatinase-like_2"/>
    <property type="match status" value="1"/>
</dbReference>
<dbReference type="InterPro" id="IPR023696">
    <property type="entry name" value="Ureohydrolase_dom_sf"/>
</dbReference>
<dbReference type="RefSeq" id="WP_163608612.1">
    <property type="nucleotide sequence ID" value="NZ_JAABOO010000004.1"/>
</dbReference>
<dbReference type="GO" id="GO:0033389">
    <property type="term" value="P:putrescine biosynthetic process from arginine, via agmatine"/>
    <property type="evidence" value="ECO:0007669"/>
    <property type="project" value="TreeGrafter"/>
</dbReference>
<organism evidence="6 7">
    <name type="scientific">Leptobacterium flavescens</name>
    <dbReference type="NCBI Taxonomy" id="472055"/>
    <lineage>
        <taxon>Bacteria</taxon>
        <taxon>Pseudomonadati</taxon>
        <taxon>Bacteroidota</taxon>
        <taxon>Flavobacteriia</taxon>
        <taxon>Flavobacteriales</taxon>
        <taxon>Flavobacteriaceae</taxon>
        <taxon>Leptobacterium</taxon>
    </lineage>
</organism>
<reference evidence="6 7" key="1">
    <citation type="submission" date="2020-01" db="EMBL/GenBank/DDBJ databases">
        <title>Leptobacterium flavescens.</title>
        <authorList>
            <person name="Wang G."/>
        </authorList>
    </citation>
    <scope>NUCLEOTIDE SEQUENCE [LARGE SCALE GENOMIC DNA]</scope>
    <source>
        <strain evidence="6 7">KCTC 22160</strain>
    </source>
</reference>
<evidence type="ECO:0000256" key="4">
    <source>
        <dbReference type="PIRSR" id="PIRSR036979-1"/>
    </source>
</evidence>